<organism evidence="6 7">
    <name type="scientific">Novosphingobium album</name>
    <name type="common">ex Liu et al. 2023</name>
    <dbReference type="NCBI Taxonomy" id="3031130"/>
    <lineage>
        <taxon>Bacteria</taxon>
        <taxon>Pseudomonadati</taxon>
        <taxon>Pseudomonadota</taxon>
        <taxon>Alphaproteobacteria</taxon>
        <taxon>Sphingomonadales</taxon>
        <taxon>Sphingomonadaceae</taxon>
        <taxon>Novosphingobium</taxon>
    </lineage>
</organism>
<keyword evidence="7" id="KW-1185">Reference proteome</keyword>
<evidence type="ECO:0000256" key="2">
    <source>
        <dbReference type="ARBA" id="ARBA00022676"/>
    </source>
</evidence>
<dbReference type="InterPro" id="IPR003406">
    <property type="entry name" value="Glyco_trans_14"/>
</dbReference>
<evidence type="ECO:0000313" key="6">
    <source>
        <dbReference type="EMBL" id="MDE8653162.1"/>
    </source>
</evidence>
<dbReference type="Pfam" id="PF02485">
    <property type="entry name" value="Branch"/>
    <property type="match status" value="1"/>
</dbReference>
<name>A0ABT5WT04_9SPHN</name>
<comment type="caution">
    <text evidence="6">The sequence shown here is derived from an EMBL/GenBank/DDBJ whole genome shotgun (WGS) entry which is preliminary data.</text>
</comment>
<gene>
    <name evidence="6" type="ORF">PYV00_15755</name>
</gene>
<evidence type="ECO:0000313" key="7">
    <source>
        <dbReference type="Proteomes" id="UP001216253"/>
    </source>
</evidence>
<keyword evidence="2" id="KW-0328">Glycosyltransferase</keyword>
<evidence type="ECO:0000256" key="4">
    <source>
        <dbReference type="ARBA" id="ARBA00023136"/>
    </source>
</evidence>
<comment type="subcellular location">
    <subcellularLocation>
        <location evidence="1">Membrane</location>
        <topology evidence="1">Single-pass type II membrane protein</topology>
    </subcellularLocation>
</comment>
<protein>
    <submittedName>
        <fullName evidence="6">Beta-1,6-N-acetylglucosaminyltransferase</fullName>
    </submittedName>
</protein>
<evidence type="ECO:0000256" key="5">
    <source>
        <dbReference type="ARBA" id="ARBA00023180"/>
    </source>
</evidence>
<keyword evidence="3" id="KW-0808">Transferase</keyword>
<proteinExistence type="predicted"/>
<accession>A0ABT5WT04</accession>
<evidence type="ECO:0000256" key="1">
    <source>
        <dbReference type="ARBA" id="ARBA00004606"/>
    </source>
</evidence>
<dbReference type="RefSeq" id="WP_275229265.1">
    <property type="nucleotide sequence ID" value="NZ_JARESE010000050.1"/>
</dbReference>
<reference evidence="6 7" key="1">
    <citation type="submission" date="2023-03" db="EMBL/GenBank/DDBJ databases">
        <title>NovoSphingobium album sp. nov. isolated from polycyclic aromatic hydrocarbons- and heavy-metal polluted soil.</title>
        <authorList>
            <person name="Liu Z."/>
            <person name="Wang K."/>
        </authorList>
    </citation>
    <scope>NUCLEOTIDE SEQUENCE [LARGE SCALE GENOMIC DNA]</scope>
    <source>
        <strain evidence="6 7">H3SJ31-1</strain>
    </source>
</reference>
<keyword evidence="5" id="KW-0325">Glycoprotein</keyword>
<dbReference type="Proteomes" id="UP001216253">
    <property type="component" value="Unassembled WGS sequence"/>
</dbReference>
<evidence type="ECO:0000256" key="3">
    <source>
        <dbReference type="ARBA" id="ARBA00022679"/>
    </source>
</evidence>
<keyword evidence="4" id="KW-0472">Membrane</keyword>
<sequence>MAYLILAHENAAQLDALLSVLVPPASPDVAIVHADKRSALWQALRRRPADPSGRVRVIADPVAVRWGHMSQVEAIARLVRDAAGTGCDYAHLISGADWPAVTRADLAAQLASSGGLCHVEAIPGHHEERMETFRFDTPWLRLDPRRDARAYAVTWELRRLARWLDAARAAIGARRSLPYGRWHYGSQWWSLPADALALLARELPRLLASTRLWGTVCSDEHVVPTIIAQAFPARLAGHRRFIRFPPGQSSPRLLDAGDRHAIAESEAWFIRKVATAHDPFFLTMPAAITLPEPISVRDESIFRV</sequence>
<dbReference type="EMBL" id="JARESE010000050">
    <property type="protein sequence ID" value="MDE8653162.1"/>
    <property type="molecule type" value="Genomic_DNA"/>
</dbReference>